<feature type="region of interest" description="Disordered" evidence="1">
    <location>
        <begin position="91"/>
        <end position="118"/>
    </location>
</feature>
<feature type="compositionally biased region" description="Basic and acidic residues" evidence="1">
    <location>
        <begin position="31"/>
        <end position="44"/>
    </location>
</feature>
<dbReference type="GeneID" id="4840491"/>
<feature type="region of interest" description="Disordered" evidence="1">
    <location>
        <begin position="163"/>
        <end position="210"/>
    </location>
</feature>
<feature type="compositionally biased region" description="Polar residues" evidence="1">
    <location>
        <begin position="101"/>
        <end position="112"/>
    </location>
</feature>
<dbReference type="HOGENOM" id="CLU_108587_0_0_1"/>
<accession>A3LZ44</accession>
<keyword evidence="3" id="KW-1185">Reference proteome</keyword>
<gene>
    <name evidence="2" type="ORF">PICST_33409</name>
</gene>
<dbReference type="Proteomes" id="UP000002258">
    <property type="component" value="Chromosome 7"/>
</dbReference>
<dbReference type="RefSeq" id="XP_001386301.2">
    <property type="nucleotide sequence ID" value="XM_001386264.1"/>
</dbReference>
<name>A3LZ44_PICST</name>
<dbReference type="EMBL" id="CP000501">
    <property type="protein sequence ID" value="ABN68272.2"/>
    <property type="molecule type" value="Genomic_DNA"/>
</dbReference>
<feature type="compositionally biased region" description="Basic residues" evidence="1">
    <location>
        <begin position="168"/>
        <end position="184"/>
    </location>
</feature>
<organism evidence="2 3">
    <name type="scientific">Scheffersomyces stipitis (strain ATCC 58785 / CBS 6054 / NBRC 10063 / NRRL Y-11545)</name>
    <name type="common">Yeast</name>
    <name type="synonym">Pichia stipitis</name>
    <dbReference type="NCBI Taxonomy" id="322104"/>
    <lineage>
        <taxon>Eukaryota</taxon>
        <taxon>Fungi</taxon>
        <taxon>Dikarya</taxon>
        <taxon>Ascomycota</taxon>
        <taxon>Saccharomycotina</taxon>
        <taxon>Pichiomycetes</taxon>
        <taxon>Debaryomycetaceae</taxon>
        <taxon>Scheffersomyces</taxon>
    </lineage>
</organism>
<dbReference type="eggNOG" id="ENOG502R5G3">
    <property type="taxonomic scope" value="Eukaryota"/>
</dbReference>
<proteinExistence type="predicted"/>
<protein>
    <submittedName>
        <fullName evidence="2">Uncharacterized protein</fullName>
    </submittedName>
</protein>
<sequence length="210" mass="22994">MSELQPINQPEGPLGIFSGESSSNQALNEPKPPDIDRNPHDHVAPPDSMDLDGESSDAVETGELEPSFVTAGSVIADDSFDDTQEASNALNTLNEGPEMSTMDSFETSVSKNSSHHVIEEEHDPVLAAKGDTVMISQNPTSISDWLKSTSTSDSVEITNVYIKEKNPKSQKKSFQKMKKSKKNNLRSSSYRSDSERSEFLAPTSQKQFIN</sequence>
<reference evidence="2 3" key="1">
    <citation type="journal article" date="2007" name="Nat. Biotechnol.">
        <title>Genome sequence of the lignocellulose-bioconverting and xylose-fermenting yeast Pichia stipitis.</title>
        <authorList>
            <person name="Jeffries T.W."/>
            <person name="Grigoriev I.V."/>
            <person name="Grimwood J."/>
            <person name="Laplaza J.M."/>
            <person name="Aerts A."/>
            <person name="Salamov A."/>
            <person name="Schmutz J."/>
            <person name="Lindquist E."/>
            <person name="Dehal P."/>
            <person name="Shapiro H."/>
            <person name="Jin Y.S."/>
            <person name="Passoth V."/>
            <person name="Richardson P.M."/>
        </authorList>
    </citation>
    <scope>NUCLEOTIDE SEQUENCE [LARGE SCALE GENOMIC DNA]</scope>
    <source>
        <strain evidence="3">ATCC 58785 / CBS 6054 / NBRC 10063 / NRRL Y-11545</strain>
    </source>
</reference>
<feature type="region of interest" description="Disordered" evidence="1">
    <location>
        <begin position="1"/>
        <end position="65"/>
    </location>
</feature>
<feature type="compositionally biased region" description="Acidic residues" evidence="1">
    <location>
        <begin position="49"/>
        <end position="63"/>
    </location>
</feature>
<evidence type="ECO:0000313" key="3">
    <source>
        <dbReference type="Proteomes" id="UP000002258"/>
    </source>
</evidence>
<evidence type="ECO:0000256" key="1">
    <source>
        <dbReference type="SAM" id="MobiDB-lite"/>
    </source>
</evidence>
<dbReference type="AlphaFoldDB" id="A3LZ44"/>
<dbReference type="InParanoid" id="A3LZ44"/>
<evidence type="ECO:0000313" key="2">
    <source>
        <dbReference type="EMBL" id="ABN68272.2"/>
    </source>
</evidence>
<dbReference type="KEGG" id="pic:PICST_33409"/>